<evidence type="ECO:0000256" key="2">
    <source>
        <dbReference type="ARBA" id="ARBA00008056"/>
    </source>
</evidence>
<keyword evidence="4 6" id="KW-0560">Oxidoreductase</keyword>
<keyword evidence="5 6" id="KW-0408">Iron</keyword>
<protein>
    <submittedName>
        <fullName evidence="9">1-aminocyclopropane-1-carboxylate oxidase homolog 12-like</fullName>
    </submittedName>
</protein>
<reference evidence="9" key="1">
    <citation type="submission" date="2025-08" db="UniProtKB">
        <authorList>
            <consortium name="RefSeq"/>
        </authorList>
    </citation>
    <scope>IDENTIFICATION</scope>
    <source>
        <tissue evidence="9">Fruit stalk</tissue>
    </source>
</reference>
<dbReference type="Pfam" id="PF03171">
    <property type="entry name" value="2OG-FeII_Oxy"/>
    <property type="match status" value="1"/>
</dbReference>
<evidence type="ECO:0000259" key="7">
    <source>
        <dbReference type="PROSITE" id="PS51471"/>
    </source>
</evidence>
<evidence type="ECO:0000256" key="5">
    <source>
        <dbReference type="ARBA" id="ARBA00023004"/>
    </source>
</evidence>
<dbReference type="RefSeq" id="XP_022751567.1">
    <property type="nucleotide sequence ID" value="XM_022895832.1"/>
</dbReference>
<dbReference type="InterPro" id="IPR044861">
    <property type="entry name" value="IPNS-like_FE2OG_OXY"/>
</dbReference>
<comment type="cofactor">
    <cofactor evidence="1">
        <name>Fe cation</name>
        <dbReference type="ChEBI" id="CHEBI:24875"/>
    </cofactor>
</comment>
<evidence type="ECO:0000313" key="9">
    <source>
        <dbReference type="RefSeq" id="XP_022751567.1"/>
    </source>
</evidence>
<dbReference type="OrthoDB" id="288590at2759"/>
<evidence type="ECO:0000256" key="4">
    <source>
        <dbReference type="ARBA" id="ARBA00023002"/>
    </source>
</evidence>
<dbReference type="Pfam" id="PF14226">
    <property type="entry name" value="DIOX_N"/>
    <property type="match status" value="1"/>
</dbReference>
<evidence type="ECO:0000256" key="6">
    <source>
        <dbReference type="RuleBase" id="RU003682"/>
    </source>
</evidence>
<keyword evidence="3 6" id="KW-0479">Metal-binding</keyword>
<dbReference type="PANTHER" id="PTHR10209:SF714">
    <property type="entry name" value="1-AMINOCYCLOPROPANE-1-CARBOXYLATE OXIDASE HOMOLOG 11-RELATED"/>
    <property type="match status" value="1"/>
</dbReference>
<dbReference type="InterPro" id="IPR005123">
    <property type="entry name" value="Oxoglu/Fe-dep_dioxygenase_dom"/>
</dbReference>
<evidence type="ECO:0000256" key="1">
    <source>
        <dbReference type="ARBA" id="ARBA00001962"/>
    </source>
</evidence>
<dbReference type="Gene3D" id="2.60.120.330">
    <property type="entry name" value="B-lactam Antibiotic, Isopenicillin N Synthase, Chain"/>
    <property type="match status" value="1"/>
</dbReference>
<dbReference type="Proteomes" id="UP000515121">
    <property type="component" value="Unplaced"/>
</dbReference>
<evidence type="ECO:0000313" key="8">
    <source>
        <dbReference type="Proteomes" id="UP000515121"/>
    </source>
</evidence>
<dbReference type="SUPFAM" id="SSF51197">
    <property type="entry name" value="Clavaminate synthase-like"/>
    <property type="match status" value="1"/>
</dbReference>
<dbReference type="GO" id="GO:0046872">
    <property type="term" value="F:metal ion binding"/>
    <property type="evidence" value="ECO:0007669"/>
    <property type="project" value="UniProtKB-KW"/>
</dbReference>
<name>A0A6P5ZGC0_DURZI</name>
<evidence type="ECO:0000256" key="3">
    <source>
        <dbReference type="ARBA" id="ARBA00022723"/>
    </source>
</evidence>
<gene>
    <name evidence="9" type="primary">LOC111300183</name>
</gene>
<dbReference type="KEGG" id="dzi:111300183"/>
<dbReference type="PROSITE" id="PS51471">
    <property type="entry name" value="FE2OG_OXY"/>
    <property type="match status" value="1"/>
</dbReference>
<dbReference type="FunFam" id="2.60.120.330:FF:000005">
    <property type="entry name" value="1-aminocyclopropane-1-carboxylate oxidase homolog 1"/>
    <property type="match status" value="1"/>
</dbReference>
<dbReference type="GO" id="GO:0051213">
    <property type="term" value="F:dioxygenase activity"/>
    <property type="evidence" value="ECO:0007669"/>
    <property type="project" value="UniProtKB-ARBA"/>
</dbReference>
<accession>A0A6P5ZGC0</accession>
<organism evidence="8 9">
    <name type="scientific">Durio zibethinus</name>
    <name type="common">Durian</name>
    <dbReference type="NCBI Taxonomy" id="66656"/>
    <lineage>
        <taxon>Eukaryota</taxon>
        <taxon>Viridiplantae</taxon>
        <taxon>Streptophyta</taxon>
        <taxon>Embryophyta</taxon>
        <taxon>Tracheophyta</taxon>
        <taxon>Spermatophyta</taxon>
        <taxon>Magnoliopsida</taxon>
        <taxon>eudicotyledons</taxon>
        <taxon>Gunneridae</taxon>
        <taxon>Pentapetalae</taxon>
        <taxon>rosids</taxon>
        <taxon>malvids</taxon>
        <taxon>Malvales</taxon>
        <taxon>Malvaceae</taxon>
        <taxon>Helicteroideae</taxon>
        <taxon>Durio</taxon>
    </lineage>
</organism>
<sequence length="367" mass="41253">MTEITAIVHYCLEDERVKEYKEFFETKAGVKGLVDAGVVKVPRIFIHPPENLPKPSSEDSCCIGLQVPIIDFHGLENGQRGEIIDNIRQAAETWGFFQVVNHGIPGSLMDDLLNDVRQFHEQPLEVRKEWYSHDETKKVRYYSNGFYNPSMAAQWKDGLFCIGAQQLEEEQIPEVCRKSLSEYVKHVIQLKETISELLSEALGLSSDSFARAGYMKSVSLACNYYPTCPEPELTLGIASHSDPDFLTLLLQDDIGGLQILHQNKWVDVPPVHGAVIANLGDFMQLITNDKFKSVAHRVVAKRGSSRVSVSSFFQPAFSDKLKPYGPMKELVSEDNPPLYRAIGVAEYVAYFRLKGLDGSSALPHFRL</sequence>
<keyword evidence="8" id="KW-1185">Reference proteome</keyword>
<feature type="domain" description="Fe2OG dioxygenase" evidence="7">
    <location>
        <begin position="216"/>
        <end position="315"/>
    </location>
</feature>
<dbReference type="InterPro" id="IPR026992">
    <property type="entry name" value="DIOX_N"/>
</dbReference>
<dbReference type="GeneID" id="111300183"/>
<comment type="similarity">
    <text evidence="2 6">Belongs to the iron/ascorbate-dependent oxidoreductase family.</text>
</comment>
<dbReference type="PANTHER" id="PTHR10209">
    <property type="entry name" value="OXIDOREDUCTASE, 2OG-FE II OXYGENASE FAMILY PROTEIN"/>
    <property type="match status" value="1"/>
</dbReference>
<dbReference type="InterPro" id="IPR027443">
    <property type="entry name" value="IPNS-like_sf"/>
</dbReference>
<dbReference type="AlphaFoldDB" id="A0A6P5ZGC0"/>
<proteinExistence type="inferred from homology"/>